<evidence type="ECO:0000313" key="2">
    <source>
        <dbReference type="Proteomes" id="UP000297452"/>
    </source>
</evidence>
<keyword evidence="2" id="KW-1185">Reference proteome</keyword>
<sequence>MAYQKPFKGAVDKAIPEAHRNIDEPTNTGKVEKAENTGIRVEIYTITPGYFSPHASASISPALPPRSTMFERHKERRRVPTAVDKVLIEEYQKMQSKMDRSQKIYSNN</sequence>
<gene>
    <name evidence="1" type="ORF">BOTNAR_0432g00070</name>
</gene>
<dbReference type="OrthoDB" id="3547260at2759"/>
<protein>
    <submittedName>
        <fullName evidence="1">Uncharacterized protein</fullName>
    </submittedName>
</protein>
<dbReference type="Proteomes" id="UP000297452">
    <property type="component" value="Unassembled WGS sequence"/>
</dbReference>
<proteinExistence type="predicted"/>
<evidence type="ECO:0000313" key="1">
    <source>
        <dbReference type="EMBL" id="TGO49416.1"/>
    </source>
</evidence>
<comment type="caution">
    <text evidence="1">The sequence shown here is derived from an EMBL/GenBank/DDBJ whole genome shotgun (WGS) entry which is preliminary data.</text>
</comment>
<dbReference type="EMBL" id="PQXJ01000432">
    <property type="protein sequence ID" value="TGO49416.1"/>
    <property type="molecule type" value="Genomic_DNA"/>
</dbReference>
<dbReference type="AlphaFoldDB" id="A0A4Z1HK01"/>
<organism evidence="1 2">
    <name type="scientific">Botryotinia narcissicola</name>
    <dbReference type="NCBI Taxonomy" id="278944"/>
    <lineage>
        <taxon>Eukaryota</taxon>
        <taxon>Fungi</taxon>
        <taxon>Dikarya</taxon>
        <taxon>Ascomycota</taxon>
        <taxon>Pezizomycotina</taxon>
        <taxon>Leotiomycetes</taxon>
        <taxon>Helotiales</taxon>
        <taxon>Sclerotiniaceae</taxon>
        <taxon>Botryotinia</taxon>
    </lineage>
</organism>
<accession>A0A4Z1HK01</accession>
<name>A0A4Z1HK01_9HELO</name>
<reference evidence="1 2" key="1">
    <citation type="submission" date="2017-12" db="EMBL/GenBank/DDBJ databases">
        <title>Comparative genomics of Botrytis spp.</title>
        <authorList>
            <person name="Valero-Jimenez C.A."/>
            <person name="Tapia P."/>
            <person name="Veloso J."/>
            <person name="Silva-Moreno E."/>
            <person name="Staats M."/>
            <person name="Valdes J.H."/>
            <person name="Van Kan J.A.L."/>
        </authorList>
    </citation>
    <scope>NUCLEOTIDE SEQUENCE [LARGE SCALE GENOMIC DNA]</scope>
    <source>
        <strain evidence="1 2">MUCL2120</strain>
    </source>
</reference>